<feature type="region of interest" description="Disordered" evidence="1">
    <location>
        <begin position="463"/>
        <end position="503"/>
    </location>
</feature>
<dbReference type="EMBL" id="JAXCGZ010010822">
    <property type="protein sequence ID" value="KAK7075408.1"/>
    <property type="molecule type" value="Genomic_DNA"/>
</dbReference>
<comment type="caution">
    <text evidence="2">The sequence shown here is derived from an EMBL/GenBank/DDBJ whole genome shotgun (WGS) entry which is preliminary data.</text>
</comment>
<feature type="region of interest" description="Disordered" evidence="1">
    <location>
        <begin position="313"/>
        <end position="334"/>
    </location>
</feature>
<sequence length="521" mass="55691">YGRVAPGRISGVSSSGLASSLERLTCYERALPKGLSFFKNKKNLGKKEEKVAGKDKKQVKASLMRALENGLALSKYQARMAFSVYLQHIQRRLMIGCDEEKQTDLVYRFLKSAARTLHNPLNVQNPSKTLPSEARAVVISKQLGDFIQAYTKETHIYLDQGNSASCSSLSSQCPTSVATSSEPSTPYVSSPPSTSTLSINSPSSVSASTTSINNPPSTSARSFSSSIDEAEASTSTSTVKKSKSFAAVSSSPMLSKSYSSASVNSPLLISSSRKVNSPPTSRRYSSNISINSPSSTCMTGSCTSINSPPAISFSPSSTSINSPPSASVTGSTTSINFYPPSKTPSVTSLNSITDTGVEISTLPPRVRRLKSVGDAVGPIIEGDGSKMSTSLDSSDLQKTSVEQTLPGQQTEQTQAQKDEHITMDLYRAFMSNAGESDLEEVLAMQTRMHNTVGVFLETSRKARYNASSVTSSSPSVASGSSRPRTPNASPHGSPRRSRRSPSTGFLTLHLVHSYYIREQIM</sequence>
<dbReference type="Proteomes" id="UP001381693">
    <property type="component" value="Unassembled WGS sequence"/>
</dbReference>
<evidence type="ECO:0000313" key="2">
    <source>
        <dbReference type="EMBL" id="KAK7075408.1"/>
    </source>
</evidence>
<gene>
    <name evidence="2" type="ORF">SK128_010977</name>
</gene>
<organism evidence="2 3">
    <name type="scientific">Halocaridina rubra</name>
    <name type="common">Hawaiian red shrimp</name>
    <dbReference type="NCBI Taxonomy" id="373956"/>
    <lineage>
        <taxon>Eukaryota</taxon>
        <taxon>Metazoa</taxon>
        <taxon>Ecdysozoa</taxon>
        <taxon>Arthropoda</taxon>
        <taxon>Crustacea</taxon>
        <taxon>Multicrustacea</taxon>
        <taxon>Malacostraca</taxon>
        <taxon>Eumalacostraca</taxon>
        <taxon>Eucarida</taxon>
        <taxon>Decapoda</taxon>
        <taxon>Pleocyemata</taxon>
        <taxon>Caridea</taxon>
        <taxon>Atyoidea</taxon>
        <taxon>Atyidae</taxon>
        <taxon>Halocaridina</taxon>
    </lineage>
</organism>
<feature type="compositionally biased region" description="Low complexity" evidence="1">
    <location>
        <begin position="466"/>
        <end position="484"/>
    </location>
</feature>
<feature type="region of interest" description="Disordered" evidence="1">
    <location>
        <begin position="175"/>
        <end position="226"/>
    </location>
</feature>
<feature type="compositionally biased region" description="Polar residues" evidence="1">
    <location>
        <begin position="270"/>
        <end position="280"/>
    </location>
</feature>
<reference evidence="2 3" key="1">
    <citation type="submission" date="2023-11" db="EMBL/GenBank/DDBJ databases">
        <title>Halocaridina rubra genome assembly.</title>
        <authorList>
            <person name="Smith C."/>
        </authorList>
    </citation>
    <scope>NUCLEOTIDE SEQUENCE [LARGE SCALE GENOMIC DNA]</scope>
    <source>
        <strain evidence="2">EP-1</strain>
        <tissue evidence="2">Whole</tissue>
    </source>
</reference>
<feature type="compositionally biased region" description="Polar residues" evidence="1">
    <location>
        <begin position="386"/>
        <end position="415"/>
    </location>
</feature>
<feature type="region of interest" description="Disordered" evidence="1">
    <location>
        <begin position="380"/>
        <end position="416"/>
    </location>
</feature>
<name>A0AAN8X6M1_HALRR</name>
<feature type="non-terminal residue" evidence="2">
    <location>
        <position position="1"/>
    </location>
</feature>
<evidence type="ECO:0000313" key="3">
    <source>
        <dbReference type="Proteomes" id="UP001381693"/>
    </source>
</evidence>
<protein>
    <submittedName>
        <fullName evidence="2">Uncharacterized protein</fullName>
    </submittedName>
</protein>
<feature type="region of interest" description="Disordered" evidence="1">
    <location>
        <begin position="270"/>
        <end position="290"/>
    </location>
</feature>
<evidence type="ECO:0000256" key="1">
    <source>
        <dbReference type="SAM" id="MobiDB-lite"/>
    </source>
</evidence>
<proteinExistence type="predicted"/>
<feature type="compositionally biased region" description="Low complexity" evidence="1">
    <location>
        <begin position="281"/>
        <end position="290"/>
    </location>
</feature>
<keyword evidence="3" id="KW-1185">Reference proteome</keyword>
<feature type="compositionally biased region" description="Low complexity" evidence="1">
    <location>
        <begin position="313"/>
        <end position="327"/>
    </location>
</feature>
<accession>A0AAN8X6M1</accession>
<dbReference type="AlphaFoldDB" id="A0AAN8X6M1"/>